<feature type="compositionally biased region" description="Basic and acidic residues" evidence="1">
    <location>
        <begin position="24"/>
        <end position="35"/>
    </location>
</feature>
<sequence length="115" mass="12352">MSRMMDGIDVLGRIPSVVSENSDDPDKLEDSKLYDESTETAGVGEERLGDMFEVEATERLGSVGTFIELTAEPERLKVNEADSGCTEGLARAELVAGAEKPDEDPEESLASLDVS</sequence>
<gene>
    <name evidence="2" type="ORF">BN1723_013276</name>
</gene>
<evidence type="ECO:0000256" key="1">
    <source>
        <dbReference type="SAM" id="MobiDB-lite"/>
    </source>
</evidence>
<evidence type="ECO:0000313" key="2">
    <source>
        <dbReference type="EMBL" id="CRK24361.1"/>
    </source>
</evidence>
<feature type="region of interest" description="Disordered" evidence="1">
    <location>
        <begin position="94"/>
        <end position="115"/>
    </location>
</feature>
<evidence type="ECO:0000313" key="3">
    <source>
        <dbReference type="Proteomes" id="UP000045706"/>
    </source>
</evidence>
<name>A0A0G4LQP6_VERLO</name>
<reference evidence="3" key="1">
    <citation type="submission" date="2015-05" db="EMBL/GenBank/DDBJ databases">
        <authorList>
            <person name="Fogelqvist Johan"/>
        </authorList>
    </citation>
    <scope>NUCLEOTIDE SEQUENCE [LARGE SCALE GENOMIC DNA]</scope>
</reference>
<dbReference type="AlphaFoldDB" id="A0A0G4LQP6"/>
<dbReference type="EMBL" id="CVQI01016113">
    <property type="protein sequence ID" value="CRK24361.1"/>
    <property type="molecule type" value="Genomic_DNA"/>
</dbReference>
<protein>
    <submittedName>
        <fullName evidence="2">Uncharacterized protein</fullName>
    </submittedName>
</protein>
<proteinExistence type="predicted"/>
<dbReference type="Proteomes" id="UP000045706">
    <property type="component" value="Unassembled WGS sequence"/>
</dbReference>
<accession>A0A0G4LQP6</accession>
<feature type="region of interest" description="Disordered" evidence="1">
    <location>
        <begin position="1"/>
        <end position="46"/>
    </location>
</feature>
<organism evidence="2 3">
    <name type="scientific">Verticillium longisporum</name>
    <name type="common">Verticillium dahliae var. longisporum</name>
    <dbReference type="NCBI Taxonomy" id="100787"/>
    <lineage>
        <taxon>Eukaryota</taxon>
        <taxon>Fungi</taxon>
        <taxon>Dikarya</taxon>
        <taxon>Ascomycota</taxon>
        <taxon>Pezizomycotina</taxon>
        <taxon>Sordariomycetes</taxon>
        <taxon>Hypocreomycetidae</taxon>
        <taxon>Glomerellales</taxon>
        <taxon>Plectosphaerellaceae</taxon>
        <taxon>Verticillium</taxon>
    </lineage>
</organism>